<gene>
    <name evidence="2" type="ORF">EZS28_035064</name>
</gene>
<dbReference type="PANTHER" id="PTHR33050:SF7">
    <property type="entry name" value="RIBONUCLEASE H"/>
    <property type="match status" value="1"/>
</dbReference>
<name>A0A5J4UH49_9EUKA</name>
<dbReference type="AlphaFoldDB" id="A0A5J4UH49"/>
<protein>
    <submittedName>
        <fullName evidence="2">Uncharacterized protein</fullName>
    </submittedName>
</protein>
<evidence type="ECO:0000256" key="1">
    <source>
        <dbReference type="SAM" id="MobiDB-lite"/>
    </source>
</evidence>
<organism evidence="2 3">
    <name type="scientific">Streblomastix strix</name>
    <dbReference type="NCBI Taxonomy" id="222440"/>
    <lineage>
        <taxon>Eukaryota</taxon>
        <taxon>Metamonada</taxon>
        <taxon>Preaxostyla</taxon>
        <taxon>Oxymonadida</taxon>
        <taxon>Streblomastigidae</taxon>
        <taxon>Streblomastix</taxon>
    </lineage>
</organism>
<dbReference type="InterPro" id="IPR052055">
    <property type="entry name" value="Hepadnavirus_pol/RT"/>
</dbReference>
<feature type="region of interest" description="Disordered" evidence="1">
    <location>
        <begin position="1"/>
        <end position="24"/>
    </location>
</feature>
<comment type="caution">
    <text evidence="2">The sequence shown here is derived from an EMBL/GenBank/DDBJ whole genome shotgun (WGS) entry which is preliminary data.</text>
</comment>
<dbReference type="Proteomes" id="UP000324800">
    <property type="component" value="Unassembled WGS sequence"/>
</dbReference>
<evidence type="ECO:0000313" key="2">
    <source>
        <dbReference type="EMBL" id="KAA6369411.1"/>
    </source>
</evidence>
<accession>A0A5J4UH49</accession>
<dbReference type="PANTHER" id="PTHR33050">
    <property type="entry name" value="REVERSE TRANSCRIPTASE DOMAIN-CONTAINING PROTEIN"/>
    <property type="match status" value="1"/>
</dbReference>
<evidence type="ECO:0000313" key="3">
    <source>
        <dbReference type="Proteomes" id="UP000324800"/>
    </source>
</evidence>
<proteinExistence type="predicted"/>
<reference evidence="2 3" key="1">
    <citation type="submission" date="2019-03" db="EMBL/GenBank/DDBJ databases">
        <title>Single cell metagenomics reveals metabolic interactions within the superorganism composed of flagellate Streblomastix strix and complex community of Bacteroidetes bacteria on its surface.</title>
        <authorList>
            <person name="Treitli S.C."/>
            <person name="Kolisko M."/>
            <person name="Husnik F."/>
            <person name="Keeling P."/>
            <person name="Hampl V."/>
        </authorList>
    </citation>
    <scope>NUCLEOTIDE SEQUENCE [LARGE SCALE GENOMIC DNA]</scope>
    <source>
        <strain evidence="2">ST1C</strain>
    </source>
</reference>
<feature type="compositionally biased region" description="Basic and acidic residues" evidence="1">
    <location>
        <begin position="1"/>
        <end position="18"/>
    </location>
</feature>
<dbReference type="EMBL" id="SNRW01016400">
    <property type="protein sequence ID" value="KAA6369411.1"/>
    <property type="molecule type" value="Genomic_DNA"/>
</dbReference>
<sequence length="257" mass="29542">MAKCDNEELRDDFRRESSRGSNGTRRISVKELQIKAILIKEDSSAAVQDLAKQRAGQTQVAEEKKIVKLCQQLNKQTWTQHIPGILNMITDTLSRLSTQGDYSAKREIFTSLCQVWEIIPTQDLFATRKNRLMDRFMAIGEEVKGVEGLNAFSRPRKEEIFWIHPQIPKIENALIAKEKFRPKSIMIAPWWPVQMRYTHLLTDSSLYLILGESSLFLNPGKEMMKRKDMLPPGKIAAFLMDQELISKGNFQQSSQTV</sequence>